<evidence type="ECO:0000256" key="6">
    <source>
        <dbReference type="ARBA" id="ARBA00023002"/>
    </source>
</evidence>
<evidence type="ECO:0000256" key="4">
    <source>
        <dbReference type="ARBA" id="ARBA00022630"/>
    </source>
</evidence>
<keyword evidence="4 7" id="KW-0285">Flavoprotein</keyword>
<dbReference type="InterPro" id="IPR036250">
    <property type="entry name" value="AcylCo_DH-like_C"/>
</dbReference>
<gene>
    <name evidence="11" type="ORF">DDE20_01385</name>
</gene>
<dbReference type="Gene3D" id="2.40.110.10">
    <property type="entry name" value="Butyryl-CoA Dehydrogenase, subunit A, domain 2"/>
    <property type="match status" value="1"/>
</dbReference>
<dbReference type="SUPFAM" id="SSF56645">
    <property type="entry name" value="Acyl-CoA dehydrogenase NM domain-like"/>
    <property type="match status" value="1"/>
</dbReference>
<dbReference type="EMBL" id="QDKM01000001">
    <property type="protein sequence ID" value="PVH30243.1"/>
    <property type="molecule type" value="Genomic_DNA"/>
</dbReference>
<dbReference type="InterPro" id="IPR006091">
    <property type="entry name" value="Acyl-CoA_Oxase/DH_mid-dom"/>
</dbReference>
<dbReference type="Pfam" id="PF02771">
    <property type="entry name" value="Acyl-CoA_dh_N"/>
    <property type="match status" value="1"/>
</dbReference>
<protein>
    <submittedName>
        <fullName evidence="11">Acyl-CoA dehydrogenase</fullName>
    </submittedName>
</protein>
<proteinExistence type="inferred from homology"/>
<feature type="domain" description="Acyl-CoA oxidase/dehydrogenase middle" evidence="9">
    <location>
        <begin position="135"/>
        <end position="221"/>
    </location>
</feature>
<dbReference type="OrthoDB" id="9775090at2"/>
<dbReference type="PANTHER" id="PTHR48083:SF13">
    <property type="entry name" value="ACYL-COA DEHYDROGENASE FAMILY MEMBER 11"/>
    <property type="match status" value="1"/>
</dbReference>
<sequence>MAKQYSDITIRDSADKTDELAEKTREFVIRDCLPLEEAWRKTGASVSEDLRHELMDLARAAGVYGLHLPAEFGGAGMDHRGKAKILEAAGYSMLGPLALHCAAPDEGNQHMLDVVAEGAHREEYLRPLCEGERSCFLMTEPGGAGSDPARLKTVAVKDGDDYVINGRKWFITGAVGAKFAIIMARDGEAADAPPTMFLAPMSTPGINIVRPLDVIAHDSTGGHCIVDLDNLRVHKSQILGEPGLAFRYAQVRLAPARLTHCMRWLGAAERCHDIARSHAAQRELFGDRLGNHQGASFMLADNEIDIYASRQVIAHACAVLDSGSKGRHESSMAKVFVSEATSRIVDRSVQLLGGIGVTGLTQVEHIYRSIRAFRIYDGPSEAHRMAIGRRVLPRGNDMLPSLTDF</sequence>
<dbReference type="InterPro" id="IPR009100">
    <property type="entry name" value="AcylCoA_DH/oxidase_NM_dom_sf"/>
</dbReference>
<reference evidence="11 12" key="1">
    <citation type="submission" date="2018-04" db="EMBL/GenBank/DDBJ databases">
        <title>Pararhodobacter oceanense sp. nov., isolated from marine intertidal sediment.</title>
        <authorList>
            <person name="Wang X.-L."/>
            <person name="Du Z.-J."/>
        </authorList>
    </citation>
    <scope>NUCLEOTIDE SEQUENCE [LARGE SCALE GENOMIC DNA]</scope>
    <source>
        <strain evidence="11 12">AM505</strain>
    </source>
</reference>
<dbReference type="GO" id="GO:0005737">
    <property type="term" value="C:cytoplasm"/>
    <property type="evidence" value="ECO:0007669"/>
    <property type="project" value="TreeGrafter"/>
</dbReference>
<dbReference type="RefSeq" id="WP_116556651.1">
    <property type="nucleotide sequence ID" value="NZ_QDKM01000001.1"/>
</dbReference>
<evidence type="ECO:0000256" key="7">
    <source>
        <dbReference type="RuleBase" id="RU362125"/>
    </source>
</evidence>
<accession>A0A2T8HXU6</accession>
<keyword evidence="12" id="KW-1185">Reference proteome</keyword>
<evidence type="ECO:0000313" key="12">
    <source>
        <dbReference type="Proteomes" id="UP000245911"/>
    </source>
</evidence>
<dbReference type="InterPro" id="IPR037069">
    <property type="entry name" value="AcylCoA_DH/ox_N_sf"/>
</dbReference>
<dbReference type="InterPro" id="IPR050741">
    <property type="entry name" value="Acyl-CoA_dehydrogenase"/>
</dbReference>
<evidence type="ECO:0000259" key="8">
    <source>
        <dbReference type="Pfam" id="PF00441"/>
    </source>
</evidence>
<evidence type="ECO:0000259" key="10">
    <source>
        <dbReference type="Pfam" id="PF02771"/>
    </source>
</evidence>
<dbReference type="Gene3D" id="1.20.140.10">
    <property type="entry name" value="Butyryl-CoA Dehydrogenase, subunit A, domain 3"/>
    <property type="match status" value="1"/>
</dbReference>
<dbReference type="InterPro" id="IPR046373">
    <property type="entry name" value="Acyl-CoA_Oxase/DH_mid-dom_sf"/>
</dbReference>
<comment type="subunit">
    <text evidence="3">Homodimer.</text>
</comment>
<dbReference type="InterPro" id="IPR009075">
    <property type="entry name" value="AcylCo_DH/oxidase_C"/>
</dbReference>
<organism evidence="11 12">
    <name type="scientific">Pararhodobacter oceanensis</name>
    <dbReference type="NCBI Taxonomy" id="2172121"/>
    <lineage>
        <taxon>Bacteria</taxon>
        <taxon>Pseudomonadati</taxon>
        <taxon>Pseudomonadota</taxon>
        <taxon>Alphaproteobacteria</taxon>
        <taxon>Rhodobacterales</taxon>
        <taxon>Paracoccaceae</taxon>
        <taxon>Pararhodobacter</taxon>
    </lineage>
</organism>
<comment type="caution">
    <text evidence="11">The sequence shown here is derived from an EMBL/GenBank/DDBJ whole genome shotgun (WGS) entry which is preliminary data.</text>
</comment>
<evidence type="ECO:0000256" key="5">
    <source>
        <dbReference type="ARBA" id="ARBA00022827"/>
    </source>
</evidence>
<dbReference type="Pfam" id="PF00441">
    <property type="entry name" value="Acyl-CoA_dh_1"/>
    <property type="match status" value="1"/>
</dbReference>
<dbReference type="GO" id="GO:0033539">
    <property type="term" value="P:fatty acid beta-oxidation using acyl-CoA dehydrogenase"/>
    <property type="evidence" value="ECO:0007669"/>
    <property type="project" value="TreeGrafter"/>
</dbReference>
<keyword evidence="6 7" id="KW-0560">Oxidoreductase</keyword>
<feature type="domain" description="Acyl-CoA dehydrogenase/oxidase N-terminal" evidence="10">
    <location>
        <begin position="16"/>
        <end position="132"/>
    </location>
</feature>
<name>A0A2T8HXU6_9RHOB</name>
<comment type="similarity">
    <text evidence="2 7">Belongs to the acyl-CoA dehydrogenase family.</text>
</comment>
<evidence type="ECO:0000313" key="11">
    <source>
        <dbReference type="EMBL" id="PVH30243.1"/>
    </source>
</evidence>
<dbReference type="PANTHER" id="PTHR48083">
    <property type="entry name" value="MEDIUM-CHAIN SPECIFIC ACYL-COA DEHYDROGENASE, MITOCHONDRIAL-RELATED"/>
    <property type="match status" value="1"/>
</dbReference>
<dbReference type="Proteomes" id="UP000245911">
    <property type="component" value="Unassembled WGS sequence"/>
</dbReference>
<dbReference type="InterPro" id="IPR013786">
    <property type="entry name" value="AcylCoA_DH/ox_N"/>
</dbReference>
<comment type="cofactor">
    <cofactor evidence="1 7">
        <name>FAD</name>
        <dbReference type="ChEBI" id="CHEBI:57692"/>
    </cofactor>
</comment>
<dbReference type="SUPFAM" id="SSF47203">
    <property type="entry name" value="Acyl-CoA dehydrogenase C-terminal domain-like"/>
    <property type="match status" value="1"/>
</dbReference>
<dbReference type="AlphaFoldDB" id="A0A2T8HXU6"/>
<evidence type="ECO:0000256" key="2">
    <source>
        <dbReference type="ARBA" id="ARBA00009347"/>
    </source>
</evidence>
<evidence type="ECO:0000259" key="9">
    <source>
        <dbReference type="Pfam" id="PF02770"/>
    </source>
</evidence>
<evidence type="ECO:0000256" key="1">
    <source>
        <dbReference type="ARBA" id="ARBA00001974"/>
    </source>
</evidence>
<dbReference type="GO" id="GO:0003995">
    <property type="term" value="F:acyl-CoA dehydrogenase activity"/>
    <property type="evidence" value="ECO:0007669"/>
    <property type="project" value="TreeGrafter"/>
</dbReference>
<dbReference type="Pfam" id="PF02770">
    <property type="entry name" value="Acyl-CoA_dh_M"/>
    <property type="match status" value="1"/>
</dbReference>
<keyword evidence="5 7" id="KW-0274">FAD</keyword>
<dbReference type="GO" id="GO:0050660">
    <property type="term" value="F:flavin adenine dinucleotide binding"/>
    <property type="evidence" value="ECO:0007669"/>
    <property type="project" value="InterPro"/>
</dbReference>
<dbReference type="Gene3D" id="1.10.540.10">
    <property type="entry name" value="Acyl-CoA dehydrogenase/oxidase, N-terminal domain"/>
    <property type="match status" value="1"/>
</dbReference>
<feature type="domain" description="Acyl-CoA dehydrogenase/oxidase C-terminal" evidence="8">
    <location>
        <begin position="246"/>
        <end position="392"/>
    </location>
</feature>
<dbReference type="FunFam" id="2.40.110.10:FF:000002">
    <property type="entry name" value="Acyl-CoA dehydrogenase fadE12"/>
    <property type="match status" value="1"/>
</dbReference>
<evidence type="ECO:0000256" key="3">
    <source>
        <dbReference type="ARBA" id="ARBA00011738"/>
    </source>
</evidence>